<evidence type="ECO:0008006" key="4">
    <source>
        <dbReference type="Google" id="ProtNLM"/>
    </source>
</evidence>
<dbReference type="InterPro" id="IPR011029">
    <property type="entry name" value="DEATH-like_dom_sf"/>
</dbReference>
<sequence length="235" mass="26637">MSTLSSGQYPPVRRNTGDSNRGHDNRNRAENTGRMPRNLRQLTPVQREQVYKQVLNSSLPFLCGHLDPSRHYAYLRSKGFFDRTTVQVIDSHVTTDEKVTRFIDELLRLGANAVSAFLESLEQNRVEQFVFSTLADKLQSFRIEDLHVPSNNHNHDNSNEHFDINDDATCDDERRFHSSASDNTSTTDGHRSALPPIDINLLRQAEGLHLPEDEHGDGEEGSDISSLTSHAPYQQ</sequence>
<dbReference type="OMA" id="GSHENFD"/>
<keyword evidence="3" id="KW-1185">Reference proteome</keyword>
<dbReference type="Gene3D" id="1.10.533.10">
    <property type="entry name" value="Death Domain, Fas"/>
    <property type="match status" value="1"/>
</dbReference>
<dbReference type="GeneID" id="105446977"/>
<feature type="compositionally biased region" description="Polar residues" evidence="1">
    <location>
        <begin position="178"/>
        <end position="187"/>
    </location>
</feature>
<feature type="compositionally biased region" description="Basic and acidic residues" evidence="1">
    <location>
        <begin position="20"/>
        <end position="31"/>
    </location>
</feature>
<accession>A0A7M7PN70</accession>
<evidence type="ECO:0000313" key="2">
    <source>
        <dbReference type="EnsemblMetazoa" id="XP_030853730"/>
    </source>
</evidence>
<evidence type="ECO:0000256" key="1">
    <source>
        <dbReference type="SAM" id="MobiDB-lite"/>
    </source>
</evidence>
<organism evidence="2 3">
    <name type="scientific">Strongylocentrotus purpuratus</name>
    <name type="common">Purple sea urchin</name>
    <dbReference type="NCBI Taxonomy" id="7668"/>
    <lineage>
        <taxon>Eukaryota</taxon>
        <taxon>Metazoa</taxon>
        <taxon>Echinodermata</taxon>
        <taxon>Eleutherozoa</taxon>
        <taxon>Echinozoa</taxon>
        <taxon>Echinoidea</taxon>
        <taxon>Euechinoidea</taxon>
        <taxon>Echinacea</taxon>
        <taxon>Camarodonta</taxon>
        <taxon>Echinidea</taxon>
        <taxon>Strongylocentrotidae</taxon>
        <taxon>Strongylocentrotus</taxon>
    </lineage>
</organism>
<dbReference type="AlphaFoldDB" id="A0A7M7PN70"/>
<dbReference type="SUPFAM" id="SSF47986">
    <property type="entry name" value="DEATH domain"/>
    <property type="match status" value="1"/>
</dbReference>
<reference evidence="2" key="2">
    <citation type="submission" date="2021-01" db="UniProtKB">
        <authorList>
            <consortium name="EnsemblMetazoa"/>
        </authorList>
    </citation>
    <scope>IDENTIFICATION</scope>
</reference>
<dbReference type="InParanoid" id="A0A7M7PN70"/>
<dbReference type="OrthoDB" id="5984934at2759"/>
<feature type="region of interest" description="Disordered" evidence="1">
    <location>
        <begin position="1"/>
        <end position="43"/>
    </location>
</feature>
<protein>
    <recommendedName>
        <fullName evidence="4">CARD domain-containing protein</fullName>
    </recommendedName>
</protein>
<dbReference type="RefSeq" id="XP_030853730.1">
    <property type="nucleotide sequence ID" value="XM_030997870.1"/>
</dbReference>
<name>A0A7M7PN70_STRPU</name>
<evidence type="ECO:0000313" key="3">
    <source>
        <dbReference type="Proteomes" id="UP000007110"/>
    </source>
</evidence>
<dbReference type="Proteomes" id="UP000007110">
    <property type="component" value="Unassembled WGS sequence"/>
</dbReference>
<reference evidence="3" key="1">
    <citation type="submission" date="2015-02" db="EMBL/GenBank/DDBJ databases">
        <title>Genome sequencing for Strongylocentrotus purpuratus.</title>
        <authorList>
            <person name="Murali S."/>
            <person name="Liu Y."/>
            <person name="Vee V."/>
            <person name="English A."/>
            <person name="Wang M."/>
            <person name="Skinner E."/>
            <person name="Han Y."/>
            <person name="Muzny D.M."/>
            <person name="Worley K.C."/>
            <person name="Gibbs R.A."/>
        </authorList>
    </citation>
    <scope>NUCLEOTIDE SEQUENCE</scope>
</reference>
<dbReference type="EnsemblMetazoa" id="XM_030997870">
    <property type="protein sequence ID" value="XP_030853730"/>
    <property type="gene ID" value="LOC105446977"/>
</dbReference>
<proteinExistence type="predicted"/>
<feature type="region of interest" description="Disordered" evidence="1">
    <location>
        <begin position="174"/>
        <end position="235"/>
    </location>
</feature>
<dbReference type="KEGG" id="spu:105446977"/>